<dbReference type="Proteomes" id="UP001187192">
    <property type="component" value="Unassembled WGS sequence"/>
</dbReference>
<dbReference type="AlphaFoldDB" id="A0AA88J8D3"/>
<sequence length="122" mass="13782">MKWSYHGEDIDVWTSCYISWHCRGAEPPHDPTRLPAPCKSSAAAPKYKGREKVKLLGVARKVPPKGKLNVEFDHAGQTWKAIGDNSPWYDSTIGVHTRDVLEPFHDTWKQVDANSKKLIRSG</sequence>
<name>A0AA88J8D3_FICCA</name>
<protein>
    <submittedName>
        <fullName evidence="1">Uncharacterized protein</fullName>
    </submittedName>
</protein>
<reference evidence="1" key="1">
    <citation type="submission" date="2023-07" db="EMBL/GenBank/DDBJ databases">
        <title>draft genome sequence of fig (Ficus carica).</title>
        <authorList>
            <person name="Takahashi T."/>
            <person name="Nishimura K."/>
        </authorList>
    </citation>
    <scope>NUCLEOTIDE SEQUENCE</scope>
</reference>
<proteinExistence type="predicted"/>
<organism evidence="1 2">
    <name type="scientific">Ficus carica</name>
    <name type="common">Common fig</name>
    <dbReference type="NCBI Taxonomy" id="3494"/>
    <lineage>
        <taxon>Eukaryota</taxon>
        <taxon>Viridiplantae</taxon>
        <taxon>Streptophyta</taxon>
        <taxon>Embryophyta</taxon>
        <taxon>Tracheophyta</taxon>
        <taxon>Spermatophyta</taxon>
        <taxon>Magnoliopsida</taxon>
        <taxon>eudicotyledons</taxon>
        <taxon>Gunneridae</taxon>
        <taxon>Pentapetalae</taxon>
        <taxon>rosids</taxon>
        <taxon>fabids</taxon>
        <taxon>Rosales</taxon>
        <taxon>Moraceae</taxon>
        <taxon>Ficeae</taxon>
        <taxon>Ficus</taxon>
    </lineage>
</organism>
<comment type="caution">
    <text evidence="1">The sequence shown here is derived from an EMBL/GenBank/DDBJ whole genome shotgun (WGS) entry which is preliminary data.</text>
</comment>
<evidence type="ECO:0000313" key="2">
    <source>
        <dbReference type="Proteomes" id="UP001187192"/>
    </source>
</evidence>
<gene>
    <name evidence="1" type="ORF">TIFTF001_034305</name>
</gene>
<evidence type="ECO:0000313" key="1">
    <source>
        <dbReference type="EMBL" id="GMN65239.1"/>
    </source>
</evidence>
<accession>A0AA88J8D3</accession>
<dbReference type="EMBL" id="BTGU01000221">
    <property type="protein sequence ID" value="GMN65239.1"/>
    <property type="molecule type" value="Genomic_DNA"/>
</dbReference>
<keyword evidence="2" id="KW-1185">Reference proteome</keyword>